<comment type="function">
    <text evidence="6">Catalyzes the transfer of a formyl group from 10-formyltetrahydrofolate to 5-phospho-ribosyl-glycinamide (GAR), producing 5-phospho-ribosyl-N-formylglycinamide (FGAR) and tetrahydrofolate.</text>
</comment>
<dbReference type="CDD" id="cd08645">
    <property type="entry name" value="FMT_core_GART"/>
    <property type="match status" value="1"/>
</dbReference>
<feature type="site" description="Raises pKa of active site His" evidence="6">
    <location>
        <position position="145"/>
    </location>
</feature>
<dbReference type="AlphaFoldDB" id="A0A1W1Z227"/>
<sequence length="188" mass="21098">MKRIVLFASGSGSNVENISQYFQENSEVTIATVLTNKSDAKVLERCNRLKISALYFNRTAFYDSDCVLDLLKSCNPDLIVLAGFLWKIPENLIKNFPNKIVNIHPALLPKYGGKGMYGIHVHNAVKANNETETGITIHFVNENYDEGAIIKQVKVQIIPEDSPEDIANKIHALEYEYFPKVIEALLNG</sequence>
<evidence type="ECO:0000256" key="6">
    <source>
        <dbReference type="HAMAP-Rule" id="MF_01930"/>
    </source>
</evidence>
<gene>
    <name evidence="6" type="primary">purN</name>
    <name evidence="8" type="ORF">SAMN05660703_1019</name>
</gene>
<dbReference type="InterPro" id="IPR002376">
    <property type="entry name" value="Formyl_transf_N"/>
</dbReference>
<dbReference type="EMBL" id="FWXO01000001">
    <property type="protein sequence ID" value="SMC41998.1"/>
    <property type="molecule type" value="Genomic_DNA"/>
</dbReference>
<evidence type="ECO:0000256" key="1">
    <source>
        <dbReference type="ARBA" id="ARBA00005054"/>
    </source>
</evidence>
<dbReference type="InterPro" id="IPR004607">
    <property type="entry name" value="GART"/>
</dbReference>
<name>A0A1W1Z227_9FLAO</name>
<comment type="catalytic activity">
    <reaction evidence="5 6">
        <text>N(1)-(5-phospho-beta-D-ribosyl)glycinamide + (6R)-10-formyltetrahydrofolate = N(2)-formyl-N(1)-(5-phospho-beta-D-ribosyl)glycinamide + (6S)-5,6,7,8-tetrahydrofolate + H(+)</text>
        <dbReference type="Rhea" id="RHEA:15053"/>
        <dbReference type="ChEBI" id="CHEBI:15378"/>
        <dbReference type="ChEBI" id="CHEBI:57453"/>
        <dbReference type="ChEBI" id="CHEBI:143788"/>
        <dbReference type="ChEBI" id="CHEBI:147286"/>
        <dbReference type="ChEBI" id="CHEBI:195366"/>
        <dbReference type="EC" id="2.1.2.2"/>
    </reaction>
</comment>
<dbReference type="PROSITE" id="PS00373">
    <property type="entry name" value="GART"/>
    <property type="match status" value="1"/>
</dbReference>
<dbReference type="Proteomes" id="UP000192360">
    <property type="component" value="Unassembled WGS sequence"/>
</dbReference>
<dbReference type="UniPathway" id="UPA00074">
    <property type="reaction ID" value="UER00126"/>
</dbReference>
<keyword evidence="9" id="KW-1185">Reference proteome</keyword>
<accession>A0A1W1Z227</accession>
<keyword evidence="3 6" id="KW-0658">Purine biosynthesis</keyword>
<reference evidence="8 9" key="1">
    <citation type="submission" date="2017-04" db="EMBL/GenBank/DDBJ databases">
        <authorList>
            <person name="Afonso C.L."/>
            <person name="Miller P.J."/>
            <person name="Scott M.A."/>
            <person name="Spackman E."/>
            <person name="Goraichik I."/>
            <person name="Dimitrov K.M."/>
            <person name="Suarez D.L."/>
            <person name="Swayne D.E."/>
        </authorList>
    </citation>
    <scope>NUCLEOTIDE SEQUENCE [LARGE SCALE GENOMIC DNA]</scope>
    <source>
        <strain evidence="8 9">DSM 21164</strain>
    </source>
</reference>
<dbReference type="STRING" id="504486.SAMN05660703_1019"/>
<dbReference type="NCBIfam" id="TIGR00639">
    <property type="entry name" value="PurN"/>
    <property type="match status" value="1"/>
</dbReference>
<comment type="pathway">
    <text evidence="1 6">Purine metabolism; IMP biosynthesis via de novo pathway; N(2)-formyl-N(1)-(5-phospho-D-ribosyl)glycinamide from N(1)-(5-phospho-D-ribosyl)glycinamide (10-formyl THF route): step 1/1.</text>
</comment>
<feature type="binding site" evidence="6">
    <location>
        <position position="58"/>
    </location>
    <ligand>
        <name>(6R)-10-formyltetrahydrofolate</name>
        <dbReference type="ChEBI" id="CHEBI:195366"/>
    </ligand>
</feature>
<evidence type="ECO:0000256" key="4">
    <source>
        <dbReference type="ARBA" id="ARBA00038440"/>
    </source>
</evidence>
<dbReference type="PANTHER" id="PTHR43369:SF2">
    <property type="entry name" value="PHOSPHORIBOSYLGLYCINAMIDE FORMYLTRANSFERASE"/>
    <property type="match status" value="1"/>
</dbReference>
<dbReference type="Pfam" id="PF00551">
    <property type="entry name" value="Formyl_trans_N"/>
    <property type="match status" value="1"/>
</dbReference>
<dbReference type="HAMAP" id="MF_01930">
    <property type="entry name" value="PurN"/>
    <property type="match status" value="1"/>
</dbReference>
<evidence type="ECO:0000259" key="7">
    <source>
        <dbReference type="Pfam" id="PF00551"/>
    </source>
</evidence>
<dbReference type="GO" id="GO:0004644">
    <property type="term" value="F:phosphoribosylglycinamide formyltransferase activity"/>
    <property type="evidence" value="ECO:0007669"/>
    <property type="project" value="UniProtKB-UniRule"/>
</dbReference>
<dbReference type="PANTHER" id="PTHR43369">
    <property type="entry name" value="PHOSPHORIBOSYLGLYCINAMIDE FORMYLTRANSFERASE"/>
    <property type="match status" value="1"/>
</dbReference>
<keyword evidence="2 6" id="KW-0808">Transferase</keyword>
<dbReference type="Gene3D" id="3.40.50.170">
    <property type="entry name" value="Formyl transferase, N-terminal domain"/>
    <property type="match status" value="1"/>
</dbReference>
<feature type="binding site" evidence="6">
    <location>
        <begin position="12"/>
        <end position="14"/>
    </location>
    <ligand>
        <name>N(1)-(5-phospho-beta-D-ribosyl)glycinamide</name>
        <dbReference type="ChEBI" id="CHEBI:143788"/>
    </ligand>
</feature>
<dbReference type="InterPro" id="IPR036477">
    <property type="entry name" value="Formyl_transf_N_sf"/>
</dbReference>
<organism evidence="8 9">
    <name type="scientific">Cellulophaga tyrosinoxydans</name>
    <dbReference type="NCBI Taxonomy" id="504486"/>
    <lineage>
        <taxon>Bacteria</taxon>
        <taxon>Pseudomonadati</taxon>
        <taxon>Bacteroidota</taxon>
        <taxon>Flavobacteriia</taxon>
        <taxon>Flavobacteriales</taxon>
        <taxon>Flavobacteriaceae</taxon>
        <taxon>Cellulophaga</taxon>
    </lineage>
</organism>
<evidence type="ECO:0000313" key="8">
    <source>
        <dbReference type="EMBL" id="SMC41998.1"/>
    </source>
</evidence>
<evidence type="ECO:0000256" key="3">
    <source>
        <dbReference type="ARBA" id="ARBA00022755"/>
    </source>
</evidence>
<proteinExistence type="inferred from homology"/>
<dbReference type="SUPFAM" id="SSF53328">
    <property type="entry name" value="Formyltransferase"/>
    <property type="match status" value="1"/>
</dbReference>
<dbReference type="GO" id="GO:0005829">
    <property type="term" value="C:cytosol"/>
    <property type="evidence" value="ECO:0007669"/>
    <property type="project" value="TreeGrafter"/>
</dbReference>
<dbReference type="EC" id="2.1.2.2" evidence="6"/>
<evidence type="ECO:0000313" key="9">
    <source>
        <dbReference type="Proteomes" id="UP000192360"/>
    </source>
</evidence>
<comment type="similarity">
    <text evidence="4 6">Belongs to the GART family.</text>
</comment>
<dbReference type="RefSeq" id="WP_084060298.1">
    <property type="nucleotide sequence ID" value="NZ_FWXO01000001.1"/>
</dbReference>
<dbReference type="InterPro" id="IPR001555">
    <property type="entry name" value="GART_AS"/>
</dbReference>
<comment type="caution">
    <text evidence="6">Lacks conserved residue(s) required for the propagation of feature annotation.</text>
</comment>
<evidence type="ECO:0000256" key="2">
    <source>
        <dbReference type="ARBA" id="ARBA00022679"/>
    </source>
</evidence>
<feature type="active site" description="Proton donor" evidence="6">
    <location>
        <position position="104"/>
    </location>
</feature>
<dbReference type="GO" id="GO:0006189">
    <property type="term" value="P:'de novo' IMP biosynthetic process"/>
    <property type="evidence" value="ECO:0007669"/>
    <property type="project" value="UniProtKB-UniRule"/>
</dbReference>
<feature type="binding site" evidence="6">
    <location>
        <position position="102"/>
    </location>
    <ligand>
        <name>(6R)-10-formyltetrahydrofolate</name>
        <dbReference type="ChEBI" id="CHEBI:195366"/>
    </ligand>
</feature>
<feature type="domain" description="Formyl transferase N-terminal" evidence="7">
    <location>
        <begin position="2"/>
        <end position="182"/>
    </location>
</feature>
<evidence type="ECO:0000256" key="5">
    <source>
        <dbReference type="ARBA" id="ARBA00047664"/>
    </source>
</evidence>
<dbReference type="OrthoDB" id="9806170at2"/>
<protein>
    <recommendedName>
        <fullName evidence="6">Phosphoribosylglycinamide formyltransferase</fullName>
        <ecNumber evidence="6">2.1.2.2</ecNumber>
    </recommendedName>
    <alternativeName>
        <fullName evidence="6">5'-phosphoribosylglycinamide transformylase</fullName>
    </alternativeName>
    <alternativeName>
        <fullName evidence="6">GAR transformylase</fullName>
        <shortName evidence="6">GART</shortName>
    </alternativeName>
</protein>